<dbReference type="GO" id="GO:0005829">
    <property type="term" value="C:cytosol"/>
    <property type="evidence" value="ECO:0007669"/>
    <property type="project" value="TreeGrafter"/>
</dbReference>
<feature type="region of interest" description="Disordered" evidence="1">
    <location>
        <begin position="788"/>
        <end position="807"/>
    </location>
</feature>
<proteinExistence type="predicted"/>
<organism evidence="3 4">
    <name type="scientific">Pichia kudriavzevii</name>
    <name type="common">Yeast</name>
    <name type="synonym">Issatchenkia orientalis</name>
    <dbReference type="NCBI Taxonomy" id="4909"/>
    <lineage>
        <taxon>Eukaryota</taxon>
        <taxon>Fungi</taxon>
        <taxon>Dikarya</taxon>
        <taxon>Ascomycota</taxon>
        <taxon>Saccharomycotina</taxon>
        <taxon>Pichiomycetes</taxon>
        <taxon>Pichiales</taxon>
        <taxon>Pichiaceae</taxon>
        <taxon>Pichia</taxon>
    </lineage>
</organism>
<evidence type="ECO:0000259" key="2">
    <source>
        <dbReference type="SMART" id="SM01017"/>
    </source>
</evidence>
<dbReference type="HOGENOM" id="CLU_018982_1_0_1"/>
<feature type="compositionally biased region" description="Acidic residues" evidence="1">
    <location>
        <begin position="568"/>
        <end position="578"/>
    </location>
</feature>
<dbReference type="InterPro" id="IPR050357">
    <property type="entry name" value="Arrestin_domain-protein"/>
</dbReference>
<dbReference type="GO" id="GO:0031625">
    <property type="term" value="F:ubiquitin protein ligase binding"/>
    <property type="evidence" value="ECO:0007669"/>
    <property type="project" value="TreeGrafter"/>
</dbReference>
<dbReference type="Proteomes" id="UP000029867">
    <property type="component" value="Unassembled WGS sequence"/>
</dbReference>
<name>A0A099P0R1_PICKU</name>
<feature type="region of interest" description="Disordered" evidence="1">
    <location>
        <begin position="886"/>
        <end position="934"/>
    </location>
</feature>
<dbReference type="GO" id="GO:0070086">
    <property type="term" value="P:ubiquitin-dependent endocytosis"/>
    <property type="evidence" value="ECO:0007669"/>
    <property type="project" value="TreeGrafter"/>
</dbReference>
<dbReference type="SMART" id="SM01017">
    <property type="entry name" value="Arrestin_C"/>
    <property type="match status" value="1"/>
</dbReference>
<feature type="region of interest" description="Disordered" evidence="1">
    <location>
        <begin position="823"/>
        <end position="856"/>
    </location>
</feature>
<feature type="compositionally biased region" description="Low complexity" evidence="1">
    <location>
        <begin position="617"/>
        <end position="630"/>
    </location>
</feature>
<reference evidence="4" key="1">
    <citation type="journal article" date="2014" name="Microb. Cell Fact.">
        <title>Exploiting Issatchenkia orientalis SD108 for succinic acid production.</title>
        <authorList>
            <person name="Xiao H."/>
            <person name="Shao Z."/>
            <person name="Jiang Y."/>
            <person name="Dole S."/>
            <person name="Zhao H."/>
        </authorList>
    </citation>
    <scope>NUCLEOTIDE SEQUENCE [LARGE SCALE GENOMIC DNA]</scope>
    <source>
        <strain evidence="4">SD108</strain>
    </source>
</reference>
<dbReference type="InterPro" id="IPR011022">
    <property type="entry name" value="Arrestin_C-like"/>
</dbReference>
<dbReference type="EMBL" id="JQFK01000031">
    <property type="protein sequence ID" value="KGK37686.1"/>
    <property type="molecule type" value="Genomic_DNA"/>
</dbReference>
<dbReference type="PANTHER" id="PTHR11188">
    <property type="entry name" value="ARRESTIN DOMAIN CONTAINING PROTEIN"/>
    <property type="match status" value="1"/>
</dbReference>
<dbReference type="InterPro" id="IPR014752">
    <property type="entry name" value="Arrestin-like_C"/>
</dbReference>
<protein>
    <recommendedName>
        <fullName evidence="2">Arrestin C-terminal-like domain-containing protein</fullName>
    </recommendedName>
</protein>
<comment type="caution">
    <text evidence="3">The sequence shown here is derived from an EMBL/GenBank/DDBJ whole genome shotgun (WGS) entry which is preliminary data.</text>
</comment>
<dbReference type="PANTHER" id="PTHR11188:SF17">
    <property type="entry name" value="FI21816P1"/>
    <property type="match status" value="1"/>
</dbReference>
<dbReference type="AlphaFoldDB" id="A0A099P0R1"/>
<dbReference type="Gene3D" id="2.60.40.640">
    <property type="match status" value="1"/>
</dbReference>
<dbReference type="eggNOG" id="KOG3780">
    <property type="taxonomic scope" value="Eukaryota"/>
</dbReference>
<dbReference type="Pfam" id="PF02752">
    <property type="entry name" value="Arrestin_C"/>
    <property type="match status" value="1"/>
</dbReference>
<dbReference type="GO" id="GO:0030674">
    <property type="term" value="F:protein-macromolecule adaptor activity"/>
    <property type="evidence" value="ECO:0007669"/>
    <property type="project" value="TreeGrafter"/>
</dbReference>
<feature type="compositionally biased region" description="Polar residues" evidence="1">
    <location>
        <begin position="830"/>
        <end position="846"/>
    </location>
</feature>
<dbReference type="GO" id="GO:0005886">
    <property type="term" value="C:plasma membrane"/>
    <property type="evidence" value="ECO:0007669"/>
    <property type="project" value="TreeGrafter"/>
</dbReference>
<feature type="compositionally biased region" description="Basic and acidic residues" evidence="1">
    <location>
        <begin position="902"/>
        <end position="911"/>
    </location>
</feature>
<evidence type="ECO:0000313" key="3">
    <source>
        <dbReference type="EMBL" id="KGK37686.1"/>
    </source>
</evidence>
<accession>A0A099P0R1</accession>
<evidence type="ECO:0000313" key="4">
    <source>
        <dbReference type="Proteomes" id="UP000029867"/>
    </source>
</evidence>
<gene>
    <name evidence="3" type="ORF">JL09_g3158</name>
</gene>
<feature type="domain" description="Arrestin C-terminal-like" evidence="2">
    <location>
        <begin position="283"/>
        <end position="448"/>
    </location>
</feature>
<evidence type="ECO:0000256" key="1">
    <source>
        <dbReference type="SAM" id="MobiDB-lite"/>
    </source>
</evidence>
<feature type="region of interest" description="Disordered" evidence="1">
    <location>
        <begin position="565"/>
        <end position="646"/>
    </location>
</feature>
<sequence length="934" mass="103579">MPKSRRSKLPLFDIRVNSVDKDTVVLKGPATDAAPTLLAGTIALSVTEPLHVKKMKLKVYATLSYRWDEKVQNQKGHTYTRPFTFSKMVYCFDWDQINLERFLHTHDPLYSQFSRTTSSNSLENIKNGVGFTTGTLTRSNRSSGTNLKRMESTTTLNSIGSSSSIPGLLSSSTNGDIKSHKSLTNLSSLNLSSFTPYSHSSSTDPVILQPGNYEFPFQCFLDGTIPESIIGHPCCDLVYRLQCTIERGRFSTPIITRKLLHVVRTMSPDNAELSETVAVDNTWPGKIDYSLSSPTKAVAIGSSIQVHMNMQPLTKGLKLGSIKVKLVEIGTFSTIHRQHSDERALTTKHIPRVTLNKDGIDLWSEDALSDEEGVFFRSHNLVLSHDRWEATTTIQLPPSLESMTQDLDILNMCKVRHKLKFSIALINPDGHVSELRATLPITLFISPFVPVRVKRIDQYDDPFFSSGYEDVTIHTSDETILFQHEDVTANIMHQLYEVQPHHNHVNDVEDVEGVVPTPNINTQDLMAPPNYDDRVFDRMFYASNAGAEEIGPGSTITNLQNEVHEEAVSDTEDVEDNTLTELNPFSSRPRKHKKPVFSIADDDDGDSVITNQFDQQSKSSSSKNESISNSALDSRPVISGPSFNSGEKMPINHLPINNTLMTPGVLTPVQHLSRATSFSNEHPFYTPVVPGSMNSIDDNMLNEMKKPPPYDVAVHSIATVSDLTPIYPSSESDLRGNLHILDSRLQNIRKSRIEGHGSPNIHSHSAASLPYTKRNSYGHSIIANSHSQNVTPSLSRNISSSSLSSRRHGEVHHLPTLQMGTISRFDVGSPSRSLVTTPGSELNQNIYRGKPGSSENDEYFTTPEISINMHDVNKVLSSPKAAHVSDHNTVGYAQSPVKNLRKKAEKEKEKPGALTAISRKSSGLFMSLKPSTHK</sequence>
<dbReference type="VEuPathDB" id="FungiDB:C5L36_0A07910"/>
<feature type="compositionally biased region" description="Low complexity" evidence="1">
    <location>
        <begin position="793"/>
        <end position="804"/>
    </location>
</feature>